<dbReference type="EMBL" id="CP075864">
    <property type="protein sequence ID" value="QYS93531.1"/>
    <property type="molecule type" value="Genomic_DNA"/>
</dbReference>
<accession>A0A8G0L0J8</accession>
<gene>
    <name evidence="1" type="ORF">H0G86_000905</name>
</gene>
<sequence length="144" mass="15829">MREEDLNLLIELLLTKFLLTGLLLNKLWLLRGHRDIGYQLASPLPLRFGSSQAQLGPGWAYIQSAAGVSNHCQAQKHKVVLLNPAGESMLVSQIHTIISPVIHHGALRRKRDQLGELLRCCGTPSRVGMQQSIAAPGGLGEYFL</sequence>
<protein>
    <submittedName>
        <fullName evidence="1">Uncharacterized protein</fullName>
    </submittedName>
</protein>
<evidence type="ECO:0000313" key="1">
    <source>
        <dbReference type="EMBL" id="QYS93531.1"/>
    </source>
</evidence>
<proteinExistence type="predicted"/>
<dbReference type="AlphaFoldDB" id="A0A8G0L0J8"/>
<keyword evidence="2" id="KW-1185">Reference proteome</keyword>
<evidence type="ECO:0000313" key="2">
    <source>
        <dbReference type="Proteomes" id="UP000826661"/>
    </source>
</evidence>
<organism evidence="1 2">
    <name type="scientific">Trichoderma simmonsii</name>
    <dbReference type="NCBI Taxonomy" id="1491479"/>
    <lineage>
        <taxon>Eukaryota</taxon>
        <taxon>Fungi</taxon>
        <taxon>Dikarya</taxon>
        <taxon>Ascomycota</taxon>
        <taxon>Pezizomycotina</taxon>
        <taxon>Sordariomycetes</taxon>
        <taxon>Hypocreomycetidae</taxon>
        <taxon>Hypocreales</taxon>
        <taxon>Hypocreaceae</taxon>
        <taxon>Trichoderma</taxon>
    </lineage>
</organism>
<dbReference type="Proteomes" id="UP000826661">
    <property type="component" value="Chromosome I"/>
</dbReference>
<name>A0A8G0L0J8_9HYPO</name>
<reference evidence="1 2" key="1">
    <citation type="journal article" date="2021" name="BMC Genomics">
        <title>Telomere-to-telomere genome assembly of asparaginase-producing Trichoderma simmonsii.</title>
        <authorList>
            <person name="Chung D."/>
            <person name="Kwon Y.M."/>
            <person name="Yang Y."/>
        </authorList>
    </citation>
    <scope>NUCLEOTIDE SEQUENCE [LARGE SCALE GENOMIC DNA]</scope>
    <source>
        <strain evidence="1 2">GH-Sj1</strain>
    </source>
</reference>